<keyword evidence="2" id="KW-1185">Reference proteome</keyword>
<organism evidence="1 2">
    <name type="scientific">Flavobacterium laiguense</name>
    <dbReference type="NCBI Taxonomy" id="2169409"/>
    <lineage>
        <taxon>Bacteria</taxon>
        <taxon>Pseudomonadati</taxon>
        <taxon>Bacteroidota</taxon>
        <taxon>Flavobacteriia</taxon>
        <taxon>Flavobacteriales</taxon>
        <taxon>Flavobacteriaceae</taxon>
        <taxon>Flavobacterium</taxon>
    </lineage>
</organism>
<sequence length="62" mass="6965">MKQRYKTNQSVMTIEEIKLKTQYGDYTTLGQVLGINAPAAKQRFLRGDQTANSGDIDHPIPI</sequence>
<reference evidence="1 2" key="1">
    <citation type="submission" date="2018-04" db="EMBL/GenBank/DDBJ databases">
        <title>Flavobacterium sp. nov., isolated from glacier ice.</title>
        <authorList>
            <person name="Liu Q."/>
            <person name="Xin Y.-H."/>
        </authorList>
    </citation>
    <scope>NUCLEOTIDE SEQUENCE [LARGE SCALE GENOMIC DNA]</scope>
    <source>
        <strain evidence="1 2">LB2P30</strain>
    </source>
</reference>
<dbReference type="EMBL" id="QCZH01000033">
    <property type="protein sequence ID" value="PWA05706.1"/>
    <property type="molecule type" value="Genomic_DNA"/>
</dbReference>
<evidence type="ECO:0000313" key="2">
    <source>
        <dbReference type="Proteomes" id="UP000245618"/>
    </source>
</evidence>
<gene>
    <name evidence="1" type="ORF">DB891_16700</name>
</gene>
<evidence type="ECO:0000313" key="1">
    <source>
        <dbReference type="EMBL" id="PWA05706.1"/>
    </source>
</evidence>
<dbReference type="Proteomes" id="UP000245618">
    <property type="component" value="Unassembled WGS sequence"/>
</dbReference>
<protein>
    <submittedName>
        <fullName evidence="1">Uncharacterized protein</fullName>
    </submittedName>
</protein>
<dbReference type="AlphaFoldDB" id="A0A2U1JKL8"/>
<accession>A0A2U1JKL8</accession>
<name>A0A2U1JKL8_9FLAO</name>
<comment type="caution">
    <text evidence="1">The sequence shown here is derived from an EMBL/GenBank/DDBJ whole genome shotgun (WGS) entry which is preliminary data.</text>
</comment>
<proteinExistence type="predicted"/>